<keyword evidence="1" id="KW-0812">Transmembrane</keyword>
<keyword evidence="1" id="KW-1133">Transmembrane helix</keyword>
<keyword evidence="3" id="KW-1185">Reference proteome</keyword>
<evidence type="ECO:0000256" key="1">
    <source>
        <dbReference type="SAM" id="Phobius"/>
    </source>
</evidence>
<reference evidence="2 3" key="1">
    <citation type="submission" date="2024-04" db="EMBL/GenBank/DDBJ databases">
        <authorList>
            <person name="Cremers G."/>
        </authorList>
    </citation>
    <scope>NUCLEOTIDE SEQUENCE [LARGE SCALE GENOMIC DNA]</scope>
    <source>
        <strain evidence="2">MeCH1-AG</strain>
        <plasmid evidence="2 3">2</plasmid>
    </source>
</reference>
<gene>
    <name evidence="2" type="ORF">MECH1_V1_P0081</name>
</gene>
<organism evidence="2 3">
    <name type="scientific">Candidatus Methylocalor cossyra</name>
    <dbReference type="NCBI Taxonomy" id="3108543"/>
    <lineage>
        <taxon>Bacteria</taxon>
        <taxon>Pseudomonadati</taxon>
        <taxon>Pseudomonadota</taxon>
        <taxon>Gammaproteobacteria</taxon>
        <taxon>Methylococcales</taxon>
        <taxon>Methylococcaceae</taxon>
        <taxon>Candidatus Methylocalor</taxon>
    </lineage>
</organism>
<name>A0ABP1CCQ6_9GAMM</name>
<accession>A0ABP1CCQ6</accession>
<protein>
    <recommendedName>
        <fullName evidence="4">Transmembrane protein</fullName>
    </recommendedName>
</protein>
<keyword evidence="1" id="KW-0472">Membrane</keyword>
<evidence type="ECO:0008006" key="4">
    <source>
        <dbReference type="Google" id="ProtNLM"/>
    </source>
</evidence>
<feature type="transmembrane region" description="Helical" evidence="1">
    <location>
        <begin position="85"/>
        <end position="107"/>
    </location>
</feature>
<evidence type="ECO:0000313" key="3">
    <source>
        <dbReference type="Proteomes" id="UP001497493"/>
    </source>
</evidence>
<keyword evidence="2" id="KW-0614">Plasmid</keyword>
<sequence length="163" mass="19046">MKKLLHWLALPIEWLLALILLFEEWGWEPLQRFMERLARWPVVAWVEHRIGALPPMIALPVFALPSLLLFPVNLFALWLVGQGQAALGTALIVAAKLVGTTLVVRIFTLTRPALMELAWFARLYRHWQVFEAALLTPIRASWPWRAGRALKRRWAEWRKRRQA</sequence>
<dbReference type="Proteomes" id="UP001497493">
    <property type="component" value="Plasmid 2"/>
</dbReference>
<feature type="transmembrane region" description="Helical" evidence="1">
    <location>
        <begin position="6"/>
        <end position="27"/>
    </location>
</feature>
<evidence type="ECO:0000313" key="2">
    <source>
        <dbReference type="EMBL" id="CAL1242013.1"/>
    </source>
</evidence>
<proteinExistence type="predicted"/>
<dbReference type="RefSeq" id="WP_348760062.1">
    <property type="nucleotide sequence ID" value="NZ_OZ026885.1"/>
</dbReference>
<geneLocation type="plasmid" evidence="2 3">
    <name>2</name>
</geneLocation>
<dbReference type="EMBL" id="OZ026885">
    <property type="protein sequence ID" value="CAL1242013.1"/>
    <property type="molecule type" value="Genomic_DNA"/>
</dbReference>
<feature type="transmembrane region" description="Helical" evidence="1">
    <location>
        <begin position="57"/>
        <end position="79"/>
    </location>
</feature>